<feature type="region of interest" description="Disordered" evidence="1">
    <location>
        <begin position="1"/>
        <end position="23"/>
    </location>
</feature>
<keyword evidence="3" id="KW-1185">Reference proteome</keyword>
<evidence type="ECO:0000313" key="2">
    <source>
        <dbReference type="EMBL" id="KPI84041.1"/>
    </source>
</evidence>
<evidence type="ECO:0000313" key="3">
    <source>
        <dbReference type="Proteomes" id="UP000038009"/>
    </source>
</evidence>
<dbReference type="OMA" id="ALKHMSR"/>
<sequence length="405" mass="43930">MDSTFPIELQSQQEDTAAANNSTGSSGCSNGFSNAVVPVSVVSSVSEFQAVFRSCPNTSQACDRSDAFLLCYEQPADKVSSDGLFSFQKSVEEAARLHGTRLRLFLWDCSSPAFASAKSQLEKQPGYPLLLVVFRGSIADTIRGVPLGEMAATEVPRLCSRLASFQSSTKPARVADGPPHTAAVGNDEVHGSGQPHPAPQHLFVDVAKMVGMGKKLMAERRPFYAEKFFVKALQTLDSVADDVDRLVAARVDYDGSVALCLAWAGLAQLVQGKHTIENPYLSRLKSSENLRVFREEPLSDASRAVVTWELVQAAPWTWSEAECSEKKLRGVLQVNPQDTAARSLLVVTLFLSGDLERAMTEALKLHVCGESYGRVALQQMSLFLGNDHALVRQLGTPALLDVRPV</sequence>
<feature type="region of interest" description="Disordered" evidence="1">
    <location>
        <begin position="169"/>
        <end position="197"/>
    </location>
</feature>
<name>A0A0N1PCP0_LEPSE</name>
<dbReference type="AlphaFoldDB" id="A0A0N1PCP0"/>
<organism evidence="2 3">
    <name type="scientific">Leptomonas seymouri</name>
    <dbReference type="NCBI Taxonomy" id="5684"/>
    <lineage>
        <taxon>Eukaryota</taxon>
        <taxon>Discoba</taxon>
        <taxon>Euglenozoa</taxon>
        <taxon>Kinetoplastea</taxon>
        <taxon>Metakinetoplastina</taxon>
        <taxon>Trypanosomatida</taxon>
        <taxon>Trypanosomatidae</taxon>
        <taxon>Leishmaniinae</taxon>
        <taxon>Leptomonas</taxon>
    </lineage>
</organism>
<accession>A0A0N1PCP0</accession>
<dbReference type="VEuPathDB" id="TriTrypDB:Lsey_0295_0060"/>
<dbReference type="EMBL" id="LJSK01000295">
    <property type="protein sequence ID" value="KPI84041.1"/>
    <property type="molecule type" value="Genomic_DNA"/>
</dbReference>
<proteinExistence type="predicted"/>
<dbReference type="OrthoDB" id="243549at2759"/>
<dbReference type="Proteomes" id="UP000038009">
    <property type="component" value="Unassembled WGS sequence"/>
</dbReference>
<gene>
    <name evidence="2" type="ORF">ABL78_6906</name>
</gene>
<feature type="compositionally biased region" description="Polar residues" evidence="1">
    <location>
        <begin position="1"/>
        <end position="15"/>
    </location>
</feature>
<reference evidence="2 3" key="1">
    <citation type="journal article" date="2015" name="PLoS Pathog.">
        <title>Leptomonas seymouri: Adaptations to the Dixenous Life Cycle Analyzed by Genome Sequencing, Transcriptome Profiling and Co-infection with Leishmania donovani.</title>
        <authorList>
            <person name="Kraeva N."/>
            <person name="Butenko A."/>
            <person name="Hlavacova J."/>
            <person name="Kostygov A."/>
            <person name="Myskova J."/>
            <person name="Grybchuk D."/>
            <person name="Lestinova T."/>
            <person name="Votypka J."/>
            <person name="Volf P."/>
            <person name="Opperdoes F."/>
            <person name="Flegontov P."/>
            <person name="Lukes J."/>
            <person name="Yurchenko V."/>
        </authorList>
    </citation>
    <scope>NUCLEOTIDE SEQUENCE [LARGE SCALE GENOMIC DNA]</scope>
    <source>
        <strain evidence="2 3">ATCC 30220</strain>
    </source>
</reference>
<protein>
    <submittedName>
        <fullName evidence="2">Uncharacterized protein</fullName>
    </submittedName>
</protein>
<evidence type="ECO:0000256" key="1">
    <source>
        <dbReference type="SAM" id="MobiDB-lite"/>
    </source>
</evidence>
<comment type="caution">
    <text evidence="2">The sequence shown here is derived from an EMBL/GenBank/DDBJ whole genome shotgun (WGS) entry which is preliminary data.</text>
</comment>